<evidence type="ECO:0000256" key="1">
    <source>
        <dbReference type="ARBA" id="ARBA00007734"/>
    </source>
</evidence>
<dbReference type="InterPro" id="IPR000189">
    <property type="entry name" value="Transglyc_AS"/>
</dbReference>
<comment type="similarity">
    <text evidence="1">Belongs to the transglycosylase Slt family.</text>
</comment>
<dbReference type="Pfam" id="PF01464">
    <property type="entry name" value="SLT"/>
    <property type="match status" value="1"/>
</dbReference>
<dbReference type="CDD" id="cd00254">
    <property type="entry name" value="LT-like"/>
    <property type="match status" value="1"/>
</dbReference>
<evidence type="ECO:0000313" key="7">
    <source>
        <dbReference type="Proteomes" id="UP000199356"/>
    </source>
</evidence>
<dbReference type="PROSITE" id="PS00922">
    <property type="entry name" value="TRANSGLYCOSYLASE"/>
    <property type="match status" value="1"/>
</dbReference>
<dbReference type="STRING" id="441119.SAMN04488047_102166"/>
<keyword evidence="7" id="KW-1185">Reference proteome</keyword>
<dbReference type="Proteomes" id="UP000199356">
    <property type="component" value="Unassembled WGS sequence"/>
</dbReference>
<feature type="signal peptide" evidence="4">
    <location>
        <begin position="1"/>
        <end position="18"/>
    </location>
</feature>
<gene>
    <name evidence="6" type="ORF">SAMN04488047_102166</name>
</gene>
<dbReference type="PANTHER" id="PTHR37423:SF2">
    <property type="entry name" value="MEMBRANE-BOUND LYTIC MUREIN TRANSGLYCOSYLASE C"/>
    <property type="match status" value="1"/>
</dbReference>
<feature type="compositionally biased region" description="Basic and acidic residues" evidence="3">
    <location>
        <begin position="56"/>
        <end position="69"/>
    </location>
</feature>
<dbReference type="GO" id="GO:0000270">
    <property type="term" value="P:peptidoglycan metabolic process"/>
    <property type="evidence" value="ECO:0007669"/>
    <property type="project" value="InterPro"/>
</dbReference>
<dbReference type="InterPro" id="IPR023346">
    <property type="entry name" value="Lysozyme-like_dom_sf"/>
</dbReference>
<protein>
    <submittedName>
        <fullName evidence="6">Transglycosylase SLT domain-containing protein</fullName>
    </submittedName>
</protein>
<evidence type="ECO:0000313" key="6">
    <source>
        <dbReference type="EMBL" id="SFP06235.1"/>
    </source>
</evidence>
<dbReference type="AlphaFoldDB" id="A0A1I5M9L9"/>
<name>A0A1I5M9L9_9RHOB</name>
<dbReference type="EMBL" id="FOXA01000002">
    <property type="protein sequence ID" value="SFP06235.1"/>
    <property type="molecule type" value="Genomic_DNA"/>
</dbReference>
<dbReference type="PANTHER" id="PTHR37423">
    <property type="entry name" value="SOLUBLE LYTIC MUREIN TRANSGLYCOSYLASE-RELATED"/>
    <property type="match status" value="1"/>
</dbReference>
<evidence type="ECO:0000256" key="3">
    <source>
        <dbReference type="SAM" id="MobiDB-lite"/>
    </source>
</evidence>
<comment type="similarity">
    <text evidence="2">Belongs to the virb1 family.</text>
</comment>
<accession>A0A1I5M9L9</accession>
<dbReference type="GO" id="GO:0016020">
    <property type="term" value="C:membrane"/>
    <property type="evidence" value="ECO:0007669"/>
    <property type="project" value="InterPro"/>
</dbReference>
<feature type="domain" description="Transglycosylase SLT" evidence="5">
    <location>
        <begin position="122"/>
        <end position="219"/>
    </location>
</feature>
<proteinExistence type="inferred from homology"/>
<dbReference type="RefSeq" id="WP_093418243.1">
    <property type="nucleotide sequence ID" value="NZ_FOXA01000002.1"/>
</dbReference>
<evidence type="ECO:0000259" key="5">
    <source>
        <dbReference type="Pfam" id="PF01464"/>
    </source>
</evidence>
<feature type="region of interest" description="Disordered" evidence="3">
    <location>
        <begin position="46"/>
        <end position="69"/>
    </location>
</feature>
<sequence>MRAVLVAALILLAAPVAAEPPPFPEFTFKRVAPPAPGVTRRITVQITPKPPAPPEVPREERPPEDDRPLRDGHWFWSAVDPGLGADPYARTALALDVLAREAPPAPRLDALNRIAATHGPAILKATVGTRVSPALALAVIAVESGGRPAAVSPAGAQGLMQLVPATAARFGVSDSFIASDNIRGGVAYLDWLLKEFRGDAVLALAGYNAGENAVLNHGGVPPFAETQDYVPKVLAAWRVARALCVTPPELLSDGCVFLAGQGG</sequence>
<dbReference type="GO" id="GO:0008933">
    <property type="term" value="F:peptidoglycan lytic transglycosylase activity"/>
    <property type="evidence" value="ECO:0007669"/>
    <property type="project" value="InterPro"/>
</dbReference>
<dbReference type="SUPFAM" id="SSF53955">
    <property type="entry name" value="Lysozyme-like"/>
    <property type="match status" value="1"/>
</dbReference>
<dbReference type="OrthoDB" id="9815002at2"/>
<keyword evidence="4" id="KW-0732">Signal</keyword>
<organism evidence="6 7">
    <name type="scientific">Tranquillimonas alkanivorans</name>
    <dbReference type="NCBI Taxonomy" id="441119"/>
    <lineage>
        <taxon>Bacteria</taxon>
        <taxon>Pseudomonadati</taxon>
        <taxon>Pseudomonadota</taxon>
        <taxon>Alphaproteobacteria</taxon>
        <taxon>Rhodobacterales</taxon>
        <taxon>Roseobacteraceae</taxon>
        <taxon>Tranquillimonas</taxon>
    </lineage>
</organism>
<dbReference type="Gene3D" id="1.10.530.10">
    <property type="match status" value="1"/>
</dbReference>
<reference evidence="6 7" key="1">
    <citation type="submission" date="2016-10" db="EMBL/GenBank/DDBJ databases">
        <authorList>
            <person name="de Groot N.N."/>
        </authorList>
    </citation>
    <scope>NUCLEOTIDE SEQUENCE [LARGE SCALE GENOMIC DNA]</scope>
    <source>
        <strain evidence="6 7">DSM 19547</strain>
    </source>
</reference>
<evidence type="ECO:0000256" key="2">
    <source>
        <dbReference type="ARBA" id="ARBA00009387"/>
    </source>
</evidence>
<dbReference type="InterPro" id="IPR008258">
    <property type="entry name" value="Transglycosylase_SLT_dom_1"/>
</dbReference>
<evidence type="ECO:0000256" key="4">
    <source>
        <dbReference type="SAM" id="SignalP"/>
    </source>
</evidence>
<feature type="chain" id="PRO_5011544377" evidence="4">
    <location>
        <begin position="19"/>
        <end position="263"/>
    </location>
</feature>